<gene>
    <name evidence="1" type="ORF">Vbra_16244</name>
</gene>
<dbReference type="AlphaFoldDB" id="A0A0G4FTU2"/>
<sequence>MNDGCLRFISRWACDHFSPVPGSRDHGNSGQDTALLESASMLLSCQTVIQAHWRRVLAVQNLQWEYMVRRILKERNAPAATIQRAYALRKSPKRRRASDGSLVPHVRLWLREQPHRRKWWEMMEEEGEDQMCSHGPISGGM</sequence>
<name>A0A0G4FTU2_VITBC</name>
<dbReference type="InParanoid" id="A0A0G4FTU2"/>
<dbReference type="VEuPathDB" id="CryptoDB:Vbra_16244"/>
<evidence type="ECO:0000313" key="2">
    <source>
        <dbReference type="Proteomes" id="UP000041254"/>
    </source>
</evidence>
<dbReference type="EMBL" id="CDMY01000499">
    <property type="protein sequence ID" value="CEM18367.1"/>
    <property type="molecule type" value="Genomic_DNA"/>
</dbReference>
<organism evidence="1 2">
    <name type="scientific">Vitrella brassicaformis (strain CCMP3155)</name>
    <dbReference type="NCBI Taxonomy" id="1169540"/>
    <lineage>
        <taxon>Eukaryota</taxon>
        <taxon>Sar</taxon>
        <taxon>Alveolata</taxon>
        <taxon>Colpodellida</taxon>
        <taxon>Vitrellaceae</taxon>
        <taxon>Vitrella</taxon>
    </lineage>
</organism>
<protein>
    <submittedName>
        <fullName evidence="1">Uncharacterized protein</fullName>
    </submittedName>
</protein>
<dbReference type="Proteomes" id="UP000041254">
    <property type="component" value="Unassembled WGS sequence"/>
</dbReference>
<accession>A0A0G4FTU2</accession>
<proteinExistence type="predicted"/>
<evidence type="ECO:0000313" key="1">
    <source>
        <dbReference type="EMBL" id="CEM18367.1"/>
    </source>
</evidence>
<keyword evidence="2" id="KW-1185">Reference proteome</keyword>
<reference evidence="1 2" key="1">
    <citation type="submission" date="2014-11" db="EMBL/GenBank/DDBJ databases">
        <authorList>
            <person name="Zhu J."/>
            <person name="Qi W."/>
            <person name="Song R."/>
        </authorList>
    </citation>
    <scope>NUCLEOTIDE SEQUENCE [LARGE SCALE GENOMIC DNA]</scope>
</reference>